<dbReference type="PRINTS" id="PR00455">
    <property type="entry name" value="HTHTETR"/>
</dbReference>
<organism evidence="7 8">
    <name type="scientific">Undibacterium hunanense</name>
    <dbReference type="NCBI Taxonomy" id="2762292"/>
    <lineage>
        <taxon>Bacteria</taxon>
        <taxon>Pseudomonadati</taxon>
        <taxon>Pseudomonadota</taxon>
        <taxon>Betaproteobacteria</taxon>
        <taxon>Burkholderiales</taxon>
        <taxon>Oxalobacteraceae</taxon>
        <taxon>Undibacterium</taxon>
    </lineage>
</organism>
<feature type="domain" description="HTH tetR-type" evidence="6">
    <location>
        <begin position="9"/>
        <end position="69"/>
    </location>
</feature>
<sequence length="207" mass="23302">MSNPVRQTDRKREAILQAAIHEFRLHGFESTSMDKIAATAIVSKRTVYNHFPSKDDLFAAILLKLWKSAVSQDDFHYQGEKSLREQLETFLGNKMLLMCDTNFIDLARVAIAATIHTPDRARDMVERMNNREEGIVAWIRAAQADGKLKAGDAILMGDMLQGQLKSMAFWPQVAISQPVLDMAQQKQLIELTAGLFLGYYELVADAT</sequence>
<dbReference type="PROSITE" id="PS50977">
    <property type="entry name" value="HTH_TETR_2"/>
    <property type="match status" value="1"/>
</dbReference>
<evidence type="ECO:0000313" key="8">
    <source>
        <dbReference type="Proteomes" id="UP000650424"/>
    </source>
</evidence>
<evidence type="ECO:0000259" key="6">
    <source>
        <dbReference type="PROSITE" id="PS50977"/>
    </source>
</evidence>
<comment type="caution">
    <text evidence="7">The sequence shown here is derived from an EMBL/GenBank/DDBJ whole genome shotgun (WGS) entry which is preliminary data.</text>
</comment>
<name>A0ABR6ZVL0_9BURK</name>
<dbReference type="InterPro" id="IPR009057">
    <property type="entry name" value="Homeodomain-like_sf"/>
</dbReference>
<gene>
    <name evidence="7" type="ORF">H8L32_20705</name>
</gene>
<dbReference type="InterPro" id="IPR001647">
    <property type="entry name" value="HTH_TetR"/>
</dbReference>
<feature type="DNA-binding region" description="H-T-H motif" evidence="5">
    <location>
        <begin position="32"/>
        <end position="51"/>
    </location>
</feature>
<dbReference type="Pfam" id="PF14246">
    <property type="entry name" value="TetR_C_7"/>
    <property type="match status" value="1"/>
</dbReference>
<dbReference type="SUPFAM" id="SSF46689">
    <property type="entry name" value="Homeodomain-like"/>
    <property type="match status" value="1"/>
</dbReference>
<accession>A0ABR6ZVL0</accession>
<keyword evidence="1" id="KW-0678">Repressor</keyword>
<reference evidence="7 8" key="1">
    <citation type="submission" date="2020-08" db="EMBL/GenBank/DDBJ databases">
        <title>Novel species isolated from subtropical streams in China.</title>
        <authorList>
            <person name="Lu H."/>
        </authorList>
    </citation>
    <scope>NUCLEOTIDE SEQUENCE [LARGE SCALE GENOMIC DNA]</scope>
    <source>
        <strain evidence="7 8">CY18W</strain>
    </source>
</reference>
<dbReference type="Pfam" id="PF00440">
    <property type="entry name" value="TetR_N"/>
    <property type="match status" value="1"/>
</dbReference>
<dbReference type="SUPFAM" id="SSF48498">
    <property type="entry name" value="Tetracyclin repressor-like, C-terminal domain"/>
    <property type="match status" value="1"/>
</dbReference>
<dbReference type="InterPro" id="IPR023772">
    <property type="entry name" value="DNA-bd_HTH_TetR-type_CS"/>
</dbReference>
<dbReference type="Gene3D" id="1.10.10.60">
    <property type="entry name" value="Homeodomain-like"/>
    <property type="match status" value="1"/>
</dbReference>
<keyword evidence="8" id="KW-1185">Reference proteome</keyword>
<dbReference type="InterPro" id="IPR039536">
    <property type="entry name" value="TetR_C_Proteobacteria"/>
</dbReference>
<evidence type="ECO:0000256" key="5">
    <source>
        <dbReference type="PROSITE-ProRule" id="PRU00335"/>
    </source>
</evidence>
<keyword evidence="4" id="KW-0804">Transcription</keyword>
<dbReference type="InterPro" id="IPR050109">
    <property type="entry name" value="HTH-type_TetR-like_transc_reg"/>
</dbReference>
<evidence type="ECO:0000256" key="2">
    <source>
        <dbReference type="ARBA" id="ARBA00023015"/>
    </source>
</evidence>
<evidence type="ECO:0000256" key="3">
    <source>
        <dbReference type="ARBA" id="ARBA00023125"/>
    </source>
</evidence>
<proteinExistence type="predicted"/>
<protein>
    <submittedName>
        <fullName evidence="7">TetR/AcrR family transcriptional regulator</fullName>
    </submittedName>
</protein>
<dbReference type="PANTHER" id="PTHR30055:SF224">
    <property type="entry name" value="TRANSCRIPTIONAL REGULATOR TETR FAMILY"/>
    <property type="match status" value="1"/>
</dbReference>
<evidence type="ECO:0000313" key="7">
    <source>
        <dbReference type="EMBL" id="MBC3919903.1"/>
    </source>
</evidence>
<dbReference type="Gene3D" id="1.10.357.10">
    <property type="entry name" value="Tetracycline Repressor, domain 2"/>
    <property type="match status" value="1"/>
</dbReference>
<dbReference type="Proteomes" id="UP000650424">
    <property type="component" value="Unassembled WGS sequence"/>
</dbReference>
<dbReference type="EMBL" id="JACOGF010000012">
    <property type="protein sequence ID" value="MBC3919903.1"/>
    <property type="molecule type" value="Genomic_DNA"/>
</dbReference>
<evidence type="ECO:0000256" key="4">
    <source>
        <dbReference type="ARBA" id="ARBA00023163"/>
    </source>
</evidence>
<dbReference type="PANTHER" id="PTHR30055">
    <property type="entry name" value="HTH-TYPE TRANSCRIPTIONAL REGULATOR RUTR"/>
    <property type="match status" value="1"/>
</dbReference>
<keyword evidence="2" id="KW-0805">Transcription regulation</keyword>
<evidence type="ECO:0000256" key="1">
    <source>
        <dbReference type="ARBA" id="ARBA00022491"/>
    </source>
</evidence>
<dbReference type="InterPro" id="IPR036271">
    <property type="entry name" value="Tet_transcr_reg_TetR-rel_C_sf"/>
</dbReference>
<dbReference type="PROSITE" id="PS01081">
    <property type="entry name" value="HTH_TETR_1"/>
    <property type="match status" value="1"/>
</dbReference>
<dbReference type="RefSeq" id="WP_186949168.1">
    <property type="nucleotide sequence ID" value="NZ_JACOGF010000012.1"/>
</dbReference>
<keyword evidence="3 5" id="KW-0238">DNA-binding</keyword>